<dbReference type="PROSITE" id="PS00211">
    <property type="entry name" value="ABC_TRANSPORTER_1"/>
    <property type="match status" value="1"/>
</dbReference>
<dbReference type="InterPro" id="IPR039421">
    <property type="entry name" value="Type_1_exporter"/>
</dbReference>
<keyword evidence="5" id="KW-0547">Nucleotide-binding</keyword>
<dbReference type="PROSITE" id="PS50929">
    <property type="entry name" value="ABC_TM1F"/>
    <property type="match status" value="1"/>
</dbReference>
<dbReference type="GO" id="GO:0005886">
    <property type="term" value="C:plasma membrane"/>
    <property type="evidence" value="ECO:0007669"/>
    <property type="project" value="UniProtKB-SubCell"/>
</dbReference>
<dbReference type="Proteomes" id="UP000824081">
    <property type="component" value="Unassembled WGS sequence"/>
</dbReference>
<dbReference type="GO" id="GO:0005524">
    <property type="term" value="F:ATP binding"/>
    <property type="evidence" value="ECO:0007669"/>
    <property type="project" value="UniProtKB-KW"/>
</dbReference>
<gene>
    <name evidence="12" type="ORF">IAC57_03855</name>
</gene>
<comment type="caution">
    <text evidence="12">The sequence shown here is derived from an EMBL/GenBank/DDBJ whole genome shotgun (WGS) entry which is preliminary data.</text>
</comment>
<keyword evidence="3" id="KW-1003">Cell membrane</keyword>
<evidence type="ECO:0000256" key="8">
    <source>
        <dbReference type="ARBA" id="ARBA00023136"/>
    </source>
</evidence>
<accession>A0A9D1MFH2</accession>
<evidence type="ECO:0000256" key="3">
    <source>
        <dbReference type="ARBA" id="ARBA00022475"/>
    </source>
</evidence>
<evidence type="ECO:0000256" key="7">
    <source>
        <dbReference type="ARBA" id="ARBA00022989"/>
    </source>
</evidence>
<protein>
    <submittedName>
        <fullName evidence="12">ABC transporter ATP-binding protein</fullName>
    </submittedName>
</protein>
<dbReference type="InterPro" id="IPR027417">
    <property type="entry name" value="P-loop_NTPase"/>
</dbReference>
<evidence type="ECO:0000313" key="13">
    <source>
        <dbReference type="Proteomes" id="UP000824081"/>
    </source>
</evidence>
<dbReference type="GO" id="GO:0015421">
    <property type="term" value="F:ABC-type oligopeptide transporter activity"/>
    <property type="evidence" value="ECO:0007669"/>
    <property type="project" value="TreeGrafter"/>
</dbReference>
<dbReference type="CDD" id="cd18548">
    <property type="entry name" value="ABC_6TM_Tm287_like"/>
    <property type="match status" value="1"/>
</dbReference>
<dbReference type="SUPFAM" id="SSF90123">
    <property type="entry name" value="ABC transporter transmembrane region"/>
    <property type="match status" value="1"/>
</dbReference>
<sequence length="577" mass="63453">MKFIFRYLKPFIGIMLVGLAIKTFGTLIELALPYILEYILDEVVPGGGKLPDILLWGGAMIVCSLLALVCNIKANRMASKVARDCTEQIRHDLFYRTMTLSAKQIDTFTVPSLESRLTTDTYNVQDFIGKIQRLGVRAPLLLLGGIVVTLIMDPFLSLVMLAVLPVIFVVVYLVSLLGVKLYGKVQKSVDGMIRVVREDSQGIRVIKALSTVEQEHARYDAVNRKLIADEKKASLTMGFVNPAMTLLMNLGITFVVLIGAYRVMGRQTEPGTIVAFTQYFTMISSATLSITRIFMMYTKSTASAVRIAQVTDAPHDLVVLPEEAFPRKPESDGEYLVFDNVRFSYGGNKATLRDISFSLPRGASLGIIGATGSGKTTIVNLLMRFYDVDEGAVRIGGRDVRTIPDEELHAKFGVALQNDFLYSDTIAENIRFGRDIGRDQIVRAAKIAQADGFITSFTEGYEHVLTQKATNLSGGQKQRLLIARALAAEPEILILDDSSSALDYKTDADLRAAIAAHLDGITSVIVAQRVSSVMNCDLILVLDEGRMIGMGSHRFLTEHCSVYREIGESQMGGSFVE</sequence>
<feature type="transmembrane region" description="Helical" evidence="9">
    <location>
        <begin position="273"/>
        <end position="294"/>
    </location>
</feature>
<dbReference type="Gene3D" id="3.40.50.300">
    <property type="entry name" value="P-loop containing nucleotide triphosphate hydrolases"/>
    <property type="match status" value="1"/>
</dbReference>
<keyword evidence="7 9" id="KW-1133">Transmembrane helix</keyword>
<evidence type="ECO:0000256" key="2">
    <source>
        <dbReference type="ARBA" id="ARBA00022448"/>
    </source>
</evidence>
<dbReference type="GO" id="GO:0016887">
    <property type="term" value="F:ATP hydrolysis activity"/>
    <property type="evidence" value="ECO:0007669"/>
    <property type="project" value="InterPro"/>
</dbReference>
<dbReference type="InterPro" id="IPR003439">
    <property type="entry name" value="ABC_transporter-like_ATP-bd"/>
</dbReference>
<dbReference type="Pfam" id="PF00664">
    <property type="entry name" value="ABC_membrane"/>
    <property type="match status" value="1"/>
</dbReference>
<proteinExistence type="predicted"/>
<comment type="subcellular location">
    <subcellularLocation>
        <location evidence="1">Cell membrane</location>
        <topology evidence="1">Multi-pass membrane protein</topology>
    </subcellularLocation>
</comment>
<dbReference type="PROSITE" id="PS50893">
    <property type="entry name" value="ABC_TRANSPORTER_2"/>
    <property type="match status" value="1"/>
</dbReference>
<dbReference type="PANTHER" id="PTHR43394">
    <property type="entry name" value="ATP-DEPENDENT PERMEASE MDL1, MITOCHONDRIAL"/>
    <property type="match status" value="1"/>
</dbReference>
<dbReference type="Gene3D" id="1.20.1560.10">
    <property type="entry name" value="ABC transporter type 1, transmembrane domain"/>
    <property type="match status" value="1"/>
</dbReference>
<keyword evidence="4 9" id="KW-0812">Transmembrane</keyword>
<organism evidence="12 13">
    <name type="scientific">Candidatus Scatosoma pullistercoris</name>
    <dbReference type="NCBI Taxonomy" id="2840934"/>
    <lineage>
        <taxon>Bacteria</taxon>
        <taxon>Bacillati</taxon>
        <taxon>Bacillota</taxon>
        <taxon>Clostridia</taxon>
        <taxon>Candidatus Scatosoma</taxon>
    </lineage>
</organism>
<dbReference type="InterPro" id="IPR036640">
    <property type="entry name" value="ABC1_TM_sf"/>
</dbReference>
<reference evidence="12" key="1">
    <citation type="submission" date="2020-10" db="EMBL/GenBank/DDBJ databases">
        <authorList>
            <person name="Gilroy R."/>
        </authorList>
    </citation>
    <scope>NUCLEOTIDE SEQUENCE</scope>
    <source>
        <strain evidence="12">11687</strain>
    </source>
</reference>
<dbReference type="AlphaFoldDB" id="A0A9D1MFH2"/>
<keyword evidence="6 12" id="KW-0067">ATP-binding</keyword>
<evidence type="ECO:0000256" key="9">
    <source>
        <dbReference type="SAM" id="Phobius"/>
    </source>
</evidence>
<feature type="transmembrane region" description="Helical" evidence="9">
    <location>
        <begin position="12"/>
        <end position="33"/>
    </location>
</feature>
<evidence type="ECO:0000313" key="12">
    <source>
        <dbReference type="EMBL" id="HIU59219.1"/>
    </source>
</evidence>
<dbReference type="InterPro" id="IPR003593">
    <property type="entry name" value="AAA+_ATPase"/>
</dbReference>
<dbReference type="SMART" id="SM00382">
    <property type="entry name" value="AAA"/>
    <property type="match status" value="1"/>
</dbReference>
<evidence type="ECO:0000256" key="4">
    <source>
        <dbReference type="ARBA" id="ARBA00022692"/>
    </source>
</evidence>
<feature type="transmembrane region" description="Helical" evidence="9">
    <location>
        <begin position="158"/>
        <end position="179"/>
    </location>
</feature>
<evidence type="ECO:0000259" key="10">
    <source>
        <dbReference type="PROSITE" id="PS50893"/>
    </source>
</evidence>
<name>A0A9D1MFH2_9FIRM</name>
<keyword evidence="8 9" id="KW-0472">Membrane</keyword>
<dbReference type="SUPFAM" id="SSF52540">
    <property type="entry name" value="P-loop containing nucleoside triphosphate hydrolases"/>
    <property type="match status" value="1"/>
</dbReference>
<dbReference type="Pfam" id="PF00005">
    <property type="entry name" value="ABC_tran"/>
    <property type="match status" value="1"/>
</dbReference>
<dbReference type="EMBL" id="DVMZ01000102">
    <property type="protein sequence ID" value="HIU59219.1"/>
    <property type="molecule type" value="Genomic_DNA"/>
</dbReference>
<reference evidence="12" key="2">
    <citation type="journal article" date="2021" name="PeerJ">
        <title>Extensive microbial diversity within the chicken gut microbiome revealed by metagenomics and culture.</title>
        <authorList>
            <person name="Gilroy R."/>
            <person name="Ravi A."/>
            <person name="Getino M."/>
            <person name="Pursley I."/>
            <person name="Horton D.L."/>
            <person name="Alikhan N.F."/>
            <person name="Baker D."/>
            <person name="Gharbi K."/>
            <person name="Hall N."/>
            <person name="Watson M."/>
            <person name="Adriaenssens E.M."/>
            <person name="Foster-Nyarko E."/>
            <person name="Jarju S."/>
            <person name="Secka A."/>
            <person name="Antonio M."/>
            <person name="Oren A."/>
            <person name="Chaudhuri R.R."/>
            <person name="La Ragione R."/>
            <person name="Hildebrand F."/>
            <person name="Pallen M.J."/>
        </authorList>
    </citation>
    <scope>NUCLEOTIDE SEQUENCE</scope>
    <source>
        <strain evidence="12">11687</strain>
    </source>
</reference>
<dbReference type="PANTHER" id="PTHR43394:SF1">
    <property type="entry name" value="ATP-BINDING CASSETTE SUB-FAMILY B MEMBER 10, MITOCHONDRIAL"/>
    <property type="match status" value="1"/>
</dbReference>
<feature type="transmembrane region" description="Helical" evidence="9">
    <location>
        <begin position="134"/>
        <end position="152"/>
    </location>
</feature>
<evidence type="ECO:0000256" key="1">
    <source>
        <dbReference type="ARBA" id="ARBA00004651"/>
    </source>
</evidence>
<dbReference type="InterPro" id="IPR011527">
    <property type="entry name" value="ABC1_TM_dom"/>
</dbReference>
<evidence type="ECO:0000256" key="6">
    <source>
        <dbReference type="ARBA" id="ARBA00022840"/>
    </source>
</evidence>
<evidence type="ECO:0000256" key="5">
    <source>
        <dbReference type="ARBA" id="ARBA00022741"/>
    </source>
</evidence>
<keyword evidence="2" id="KW-0813">Transport</keyword>
<feature type="transmembrane region" description="Helical" evidence="9">
    <location>
        <begin position="53"/>
        <end position="72"/>
    </location>
</feature>
<evidence type="ECO:0000259" key="11">
    <source>
        <dbReference type="PROSITE" id="PS50929"/>
    </source>
</evidence>
<feature type="transmembrane region" description="Helical" evidence="9">
    <location>
        <begin position="239"/>
        <end position="261"/>
    </location>
</feature>
<dbReference type="FunFam" id="3.40.50.300:FF:000221">
    <property type="entry name" value="Multidrug ABC transporter ATP-binding protein"/>
    <property type="match status" value="1"/>
</dbReference>
<feature type="domain" description="ABC transmembrane type-1" evidence="11">
    <location>
        <begin position="16"/>
        <end position="299"/>
    </location>
</feature>
<feature type="domain" description="ABC transporter" evidence="10">
    <location>
        <begin position="336"/>
        <end position="569"/>
    </location>
</feature>
<dbReference type="InterPro" id="IPR017871">
    <property type="entry name" value="ABC_transporter-like_CS"/>
</dbReference>